<dbReference type="AlphaFoldDB" id="A0A8H4XDI1"/>
<dbReference type="OrthoDB" id="4760831at2759"/>
<dbReference type="Proteomes" id="UP000622797">
    <property type="component" value="Unassembled WGS sequence"/>
</dbReference>
<gene>
    <name evidence="1" type="ORF">FSARC_2771</name>
</gene>
<proteinExistence type="predicted"/>
<protein>
    <submittedName>
        <fullName evidence="1">Uncharacterized protein</fullName>
    </submittedName>
</protein>
<keyword evidence="2" id="KW-1185">Reference proteome</keyword>
<comment type="caution">
    <text evidence="1">The sequence shown here is derived from an EMBL/GenBank/DDBJ whole genome shotgun (WGS) entry which is preliminary data.</text>
</comment>
<organism evidence="1 2">
    <name type="scientific">Fusarium sarcochroum</name>
    <dbReference type="NCBI Taxonomy" id="1208366"/>
    <lineage>
        <taxon>Eukaryota</taxon>
        <taxon>Fungi</taxon>
        <taxon>Dikarya</taxon>
        <taxon>Ascomycota</taxon>
        <taxon>Pezizomycotina</taxon>
        <taxon>Sordariomycetes</taxon>
        <taxon>Hypocreomycetidae</taxon>
        <taxon>Hypocreales</taxon>
        <taxon>Nectriaceae</taxon>
        <taxon>Fusarium</taxon>
        <taxon>Fusarium lateritium species complex</taxon>
    </lineage>
</organism>
<reference evidence="1" key="1">
    <citation type="journal article" date="2020" name="BMC Genomics">
        <title>Correction to: Identification and distribution of gene clusters required for synthesis of sphingolipid metabolism inhibitors in diverse species of the filamentous fungus Fusarium.</title>
        <authorList>
            <person name="Kim H.S."/>
            <person name="Lohmar J.M."/>
            <person name="Busman M."/>
            <person name="Brown D.W."/>
            <person name="Naumann T.A."/>
            <person name="Divon H.H."/>
            <person name="Lysoe E."/>
            <person name="Uhlig S."/>
            <person name="Proctor R.H."/>
        </authorList>
    </citation>
    <scope>NUCLEOTIDE SEQUENCE</scope>
    <source>
        <strain evidence="1">NRRL 20472</strain>
    </source>
</reference>
<evidence type="ECO:0000313" key="1">
    <source>
        <dbReference type="EMBL" id="KAF4970174.1"/>
    </source>
</evidence>
<accession>A0A8H4XDI1</accession>
<evidence type="ECO:0000313" key="2">
    <source>
        <dbReference type="Proteomes" id="UP000622797"/>
    </source>
</evidence>
<reference evidence="1" key="2">
    <citation type="submission" date="2020-05" db="EMBL/GenBank/DDBJ databases">
        <authorList>
            <person name="Kim H.-S."/>
            <person name="Proctor R.H."/>
            <person name="Brown D.W."/>
        </authorList>
    </citation>
    <scope>NUCLEOTIDE SEQUENCE</scope>
    <source>
        <strain evidence="1">NRRL 20472</strain>
    </source>
</reference>
<name>A0A8H4XDI1_9HYPO</name>
<sequence>MEVPQALLVSWDDESVIRTFGALLEEKFGYHATYVTLSAENAEMVLTESLHNSLSIHSDRINPFILYLHGDSSDNTAQSKLYLSDALVILDCKHQVLRTKRKTYPILEHDRAPGSTNILQILVVPKDAKQPRASFSDVLTGTLRKMVHSPGSKVIEVKSLKAEISGLSGLLYPSELYDMRDNQNDLELRVCAPKPGPSVTRNREEHSSVFVLPITWSKVESIEAEAELEELIKVFQEHFDFTIEDTVKIPNDAGASSFLKNRIDQQIIKTEAEKNGLLIVLYNGHANRENDDMYLAGDKKGVHTVNWTEFTHKFNIAHCDVVHVLDCCYSLSATKTSEVKDEQEEMIEAANSKTRDVQFFGRNESLTAGGRQQMVPAGEESSMMVFATVLREMATQQPTTISIWEWQQHIIDKVGELMKGNHQRYAEPHYKVNPIRDQGKIELRVKWKR</sequence>
<dbReference type="EMBL" id="JABEXW010000135">
    <property type="protein sequence ID" value="KAF4970174.1"/>
    <property type="molecule type" value="Genomic_DNA"/>
</dbReference>